<dbReference type="GO" id="GO:0042721">
    <property type="term" value="C:TIM22 mitochondrial import inner membrane insertion complex"/>
    <property type="evidence" value="ECO:0000318"/>
    <property type="project" value="GO_Central"/>
</dbReference>
<reference evidence="9 10" key="1">
    <citation type="journal article" date="2014" name="Nat. Commun.">
        <title>Klebsormidium flaccidum genome reveals primary factors for plant terrestrial adaptation.</title>
        <authorList>
            <person name="Hori K."/>
            <person name="Maruyama F."/>
            <person name="Fujisawa T."/>
            <person name="Togashi T."/>
            <person name="Yamamoto N."/>
            <person name="Seo M."/>
            <person name="Sato S."/>
            <person name="Yamada T."/>
            <person name="Mori H."/>
            <person name="Tajima N."/>
            <person name="Moriyama T."/>
            <person name="Ikeuchi M."/>
            <person name="Watanabe M."/>
            <person name="Wada H."/>
            <person name="Kobayashi K."/>
            <person name="Saito M."/>
            <person name="Masuda T."/>
            <person name="Sasaki-Sekimoto Y."/>
            <person name="Mashiguchi K."/>
            <person name="Awai K."/>
            <person name="Shimojima M."/>
            <person name="Masuda S."/>
            <person name="Iwai M."/>
            <person name="Nobusawa T."/>
            <person name="Narise T."/>
            <person name="Kondo S."/>
            <person name="Saito H."/>
            <person name="Sato R."/>
            <person name="Murakawa M."/>
            <person name="Ihara Y."/>
            <person name="Oshima-Yamada Y."/>
            <person name="Ohtaka K."/>
            <person name="Satoh M."/>
            <person name="Sonobe K."/>
            <person name="Ishii M."/>
            <person name="Ohtani R."/>
            <person name="Kanamori-Sato M."/>
            <person name="Honoki R."/>
            <person name="Miyazaki D."/>
            <person name="Mochizuki H."/>
            <person name="Umetsu J."/>
            <person name="Higashi K."/>
            <person name="Shibata D."/>
            <person name="Kamiya Y."/>
            <person name="Sato N."/>
            <person name="Nakamura Y."/>
            <person name="Tabata S."/>
            <person name="Ida S."/>
            <person name="Kurokawa K."/>
            <person name="Ohta H."/>
        </authorList>
    </citation>
    <scope>NUCLEOTIDE SEQUENCE [LARGE SCALE GENOMIC DNA]</scope>
    <source>
        <strain evidence="9 10">NIES-2285</strain>
    </source>
</reference>
<gene>
    <name evidence="9" type="ORF">KFL_005590020</name>
</gene>
<evidence type="ECO:0000256" key="2">
    <source>
        <dbReference type="ARBA" id="ARBA00008444"/>
    </source>
</evidence>
<dbReference type="GO" id="GO:0008320">
    <property type="term" value="F:protein transmembrane transporter activity"/>
    <property type="evidence" value="ECO:0000318"/>
    <property type="project" value="GO_Central"/>
</dbReference>
<accession>A0A1Y1IFY5</accession>
<dbReference type="Pfam" id="PF02466">
    <property type="entry name" value="Tim17"/>
    <property type="match status" value="1"/>
</dbReference>
<keyword evidence="4" id="KW-0999">Mitochondrion inner membrane</keyword>
<evidence type="ECO:0000256" key="1">
    <source>
        <dbReference type="ARBA" id="ARBA00004448"/>
    </source>
</evidence>
<dbReference type="InterPro" id="IPR039175">
    <property type="entry name" value="TIM22"/>
</dbReference>
<keyword evidence="7" id="KW-0472">Membrane</keyword>
<evidence type="ECO:0000256" key="4">
    <source>
        <dbReference type="ARBA" id="ARBA00022792"/>
    </source>
</evidence>
<keyword evidence="3" id="KW-0812">Transmembrane</keyword>
<evidence type="ECO:0000313" key="10">
    <source>
        <dbReference type="Proteomes" id="UP000054558"/>
    </source>
</evidence>
<keyword evidence="10" id="KW-1185">Reference proteome</keyword>
<organism evidence="9 10">
    <name type="scientific">Klebsormidium nitens</name>
    <name type="common">Green alga</name>
    <name type="synonym">Ulothrix nitens</name>
    <dbReference type="NCBI Taxonomy" id="105231"/>
    <lineage>
        <taxon>Eukaryota</taxon>
        <taxon>Viridiplantae</taxon>
        <taxon>Streptophyta</taxon>
        <taxon>Klebsormidiophyceae</taxon>
        <taxon>Klebsormidiales</taxon>
        <taxon>Klebsormidiaceae</taxon>
        <taxon>Klebsormidium</taxon>
    </lineage>
</organism>
<protein>
    <submittedName>
        <fullName evidence="9">Mitochondrial import inner membrane translocase subunit</fullName>
    </submittedName>
</protein>
<dbReference type="OrthoDB" id="75343at2759"/>
<sequence>MADPPAQPSNQAELLQDPAARKSDAQSGPAAPQSDATEQFRMPSPEEMQAQDFMNNCFVRSAFAGVAGGGMGLFMGLLLGSFSDPFVDETGWTSRQKLMHTLRQMGSRSYSTAKAFAVMGAVFSGSECVIEKARAKHDMYNGMLAGCFTGGVLAAQAGPQAACIGCVGFAAFSVVIDKFLERD</sequence>
<evidence type="ECO:0000256" key="5">
    <source>
        <dbReference type="ARBA" id="ARBA00022989"/>
    </source>
</evidence>
<dbReference type="Proteomes" id="UP000054558">
    <property type="component" value="Unassembled WGS sequence"/>
</dbReference>
<evidence type="ECO:0000256" key="7">
    <source>
        <dbReference type="ARBA" id="ARBA00023136"/>
    </source>
</evidence>
<dbReference type="EMBL" id="DF237508">
    <property type="protein sequence ID" value="GAQ89760.1"/>
    <property type="molecule type" value="Genomic_DNA"/>
</dbReference>
<dbReference type="GO" id="GO:0045039">
    <property type="term" value="P:protein insertion into mitochondrial inner membrane"/>
    <property type="evidence" value="ECO:0000318"/>
    <property type="project" value="GO_Central"/>
</dbReference>
<evidence type="ECO:0000313" key="9">
    <source>
        <dbReference type="EMBL" id="GAQ89760.1"/>
    </source>
</evidence>
<comment type="similarity">
    <text evidence="2">Belongs to the Tim17/Tim22/Tim23 family.</text>
</comment>
<dbReference type="OMA" id="VNPNMAD"/>
<evidence type="ECO:0000256" key="6">
    <source>
        <dbReference type="ARBA" id="ARBA00023128"/>
    </source>
</evidence>
<keyword evidence="5" id="KW-1133">Transmembrane helix</keyword>
<comment type="subcellular location">
    <subcellularLocation>
        <location evidence="1">Mitochondrion inner membrane</location>
        <topology evidence="1">Multi-pass membrane protein</topology>
    </subcellularLocation>
</comment>
<evidence type="ECO:0000256" key="8">
    <source>
        <dbReference type="SAM" id="MobiDB-lite"/>
    </source>
</evidence>
<dbReference type="PANTHER" id="PTHR14110:SF0">
    <property type="entry name" value="MITOCHONDRIAL IMPORT INNER MEMBRANE TRANSLOCASE SUBUNIT TIM22"/>
    <property type="match status" value="1"/>
</dbReference>
<keyword evidence="6" id="KW-0496">Mitochondrion</keyword>
<dbReference type="GO" id="GO:0030943">
    <property type="term" value="F:mitochondrion targeting sequence binding"/>
    <property type="evidence" value="ECO:0000318"/>
    <property type="project" value="GO_Central"/>
</dbReference>
<dbReference type="PANTHER" id="PTHR14110">
    <property type="entry name" value="MITOCHONDRIAL IMPORT INNER MEMBRANE TRANSLOCASE SUBUNIT TIM22"/>
    <property type="match status" value="1"/>
</dbReference>
<dbReference type="STRING" id="105231.A0A1Y1IFY5"/>
<dbReference type="AlphaFoldDB" id="A0A1Y1IFY5"/>
<proteinExistence type="inferred from homology"/>
<feature type="region of interest" description="Disordered" evidence="8">
    <location>
        <begin position="1"/>
        <end position="40"/>
    </location>
</feature>
<evidence type="ECO:0000256" key="3">
    <source>
        <dbReference type="ARBA" id="ARBA00022692"/>
    </source>
</evidence>
<name>A0A1Y1IFY5_KLENI</name>